<dbReference type="KEGG" id="loi:92357640"/>
<proteinExistence type="predicted"/>
<protein>
    <submittedName>
        <fullName evidence="2">Uncharacterized protein</fullName>
    </submittedName>
</protein>
<evidence type="ECO:0000256" key="1">
    <source>
        <dbReference type="SAM" id="MobiDB-lite"/>
    </source>
</evidence>
<organism evidence="2 3">
    <name type="scientific">Leishmania orientalis</name>
    <dbReference type="NCBI Taxonomy" id="2249476"/>
    <lineage>
        <taxon>Eukaryota</taxon>
        <taxon>Discoba</taxon>
        <taxon>Euglenozoa</taxon>
        <taxon>Kinetoplastea</taxon>
        <taxon>Metakinetoplastina</taxon>
        <taxon>Trypanosomatida</taxon>
        <taxon>Trypanosomatidae</taxon>
        <taxon>Leishmaniinae</taxon>
        <taxon>Leishmania</taxon>
    </lineage>
</organism>
<dbReference type="Proteomes" id="UP000674143">
    <property type="component" value="Unassembled WGS sequence"/>
</dbReference>
<gene>
    <name evidence="2" type="ORF">LSCM4_01658</name>
</gene>
<evidence type="ECO:0000313" key="2">
    <source>
        <dbReference type="EMBL" id="KAG5466507.1"/>
    </source>
</evidence>
<keyword evidence="3" id="KW-1185">Reference proteome</keyword>
<dbReference type="EMBL" id="JAFHLR010000035">
    <property type="protein sequence ID" value="KAG5466507.1"/>
    <property type="molecule type" value="Genomic_DNA"/>
</dbReference>
<dbReference type="AlphaFoldDB" id="A0A836KBT1"/>
<accession>A0A836KBT1</accession>
<reference evidence="3" key="2">
    <citation type="journal article" date="2021" name="Sci. Data">
        <title>Chromosome-scale genome sequencing, assembly and annotation of six genomes from subfamily Leishmaniinae.</title>
        <authorList>
            <person name="Almutairi H."/>
            <person name="Urbaniak M.D."/>
            <person name="Bates M.D."/>
            <person name="Jariyapan N."/>
            <person name="Kwakye-Nuako G."/>
            <person name="Thomaz Soccol V."/>
            <person name="Al-Salem W.S."/>
            <person name="Dillon R.J."/>
            <person name="Bates P.A."/>
            <person name="Gatherer D."/>
        </authorList>
    </citation>
    <scope>NUCLEOTIDE SEQUENCE [LARGE SCALE GENOMIC DNA]</scope>
</reference>
<comment type="caution">
    <text evidence="2">The sequence shown here is derived from an EMBL/GenBank/DDBJ whole genome shotgun (WGS) entry which is preliminary data.</text>
</comment>
<dbReference type="RefSeq" id="XP_067059397.1">
    <property type="nucleotide sequence ID" value="XM_067203706.1"/>
</dbReference>
<reference evidence="3" key="1">
    <citation type="journal article" date="2021" name="Microbiol. Resour. Announc.">
        <title>LGAAP: Leishmaniinae Genome Assembly and Annotation Pipeline.</title>
        <authorList>
            <person name="Almutairi H."/>
            <person name="Urbaniak M.D."/>
            <person name="Bates M.D."/>
            <person name="Jariyapan N."/>
            <person name="Kwakye-Nuako G."/>
            <person name="Thomaz-Soccol V."/>
            <person name="Al-Salem W.S."/>
            <person name="Dillon R.J."/>
            <person name="Bates P.A."/>
            <person name="Gatherer D."/>
        </authorList>
    </citation>
    <scope>NUCLEOTIDE SEQUENCE [LARGE SCALE GENOMIC DNA]</scope>
</reference>
<name>A0A836KBT1_9TRYP</name>
<sequence length="153" mass="16876">MPRPAKRVSFGSLTPLSASPIEDSEGIDLRDSSRLLDAPPSHTWMHGSPQVATVSAATPPLVHNAAGTSSGRKSRTNTRRSQPYSAAHGWKEPTHRCRLLGRRPMTPGWTIEEEAISRIQKRRHRRAGLPLAHLSVIEGPPTTTHTIRQWSES</sequence>
<dbReference type="GeneID" id="92357640"/>
<evidence type="ECO:0000313" key="3">
    <source>
        <dbReference type="Proteomes" id="UP000674143"/>
    </source>
</evidence>
<feature type="region of interest" description="Disordered" evidence="1">
    <location>
        <begin position="1"/>
        <end position="90"/>
    </location>
</feature>